<dbReference type="AlphaFoldDB" id="F8WX73"/>
<organism evidence="1 2">
    <name type="scientific">Dysgonomonas mossii DSM 22836</name>
    <dbReference type="NCBI Taxonomy" id="742767"/>
    <lineage>
        <taxon>Bacteria</taxon>
        <taxon>Pseudomonadati</taxon>
        <taxon>Bacteroidota</taxon>
        <taxon>Bacteroidia</taxon>
        <taxon>Bacteroidales</taxon>
        <taxon>Dysgonomonadaceae</taxon>
        <taxon>Dysgonomonas</taxon>
    </lineage>
</organism>
<accession>F8WX73</accession>
<proteinExistence type="predicted"/>
<comment type="caution">
    <text evidence="1">The sequence shown here is derived from an EMBL/GenBank/DDBJ whole genome shotgun (WGS) entry which is preliminary data.</text>
</comment>
<evidence type="ECO:0000313" key="1">
    <source>
        <dbReference type="EMBL" id="EGK06414.1"/>
    </source>
</evidence>
<sequence>MDSIKEFEIKITKIADYAFSFGTQFLQIIGKGKEISQDFIKKHNELFLTACYGGQKLAQDLLLKEIIYYQNILRDTKDNLKEVRRKRDKVLENMLLALINQTEYRLKILAHIADSIAWVLIRGEIHIARRLCMGDEGVKFLDSNNLQSLIVVAQKINKEPLKIALISDITSYIQVGDLLIVNPQGLQLAEVKEGKVNIEILEVFNQYQNLDIENINKTVFYNIEESKLKQIKRMLRQHKRASDVMEVIKNDEGFDPKFDRHIKVLTPSVQTVKYYDRIHKLIKVLESQASAYTCIDDCLHIGIYRDEGLVLAEGEIETLISKNTPNYYMFDWLSIISQVSEPIFAKPLPKPFIFDVLLNRIKVIIGIDLDAFINTCNINGAPARWMSKKETAQVSQMGSSKFLFIKNGRGIAINIGKKSEEIVLGGGVISKMIFDNIYPSNIIPTLIQ</sequence>
<dbReference type="eggNOG" id="ENOG50326MC">
    <property type="taxonomic scope" value="Bacteria"/>
</dbReference>
<gene>
    <name evidence="1" type="ORF">HMPREF9456_00288</name>
</gene>
<dbReference type="RefSeq" id="WP_006841662.1">
    <property type="nucleotide sequence ID" value="NZ_AQWJ01000001.1"/>
</dbReference>
<dbReference type="HOGENOM" id="CLU_618127_0_0_10"/>
<dbReference type="Proteomes" id="UP000006420">
    <property type="component" value="Unassembled WGS sequence"/>
</dbReference>
<dbReference type="GeneID" id="78080975"/>
<evidence type="ECO:0000313" key="2">
    <source>
        <dbReference type="Proteomes" id="UP000006420"/>
    </source>
</evidence>
<reference evidence="1 2" key="1">
    <citation type="submission" date="2011-04" db="EMBL/GenBank/DDBJ databases">
        <title>The Genome Sequence of Dysgonomonas mossii DSM 22836.</title>
        <authorList>
            <consortium name="The Broad Institute Genome Sequencing Platform"/>
            <person name="Earl A."/>
            <person name="Ward D."/>
            <person name="Feldgarden M."/>
            <person name="Gevers D."/>
            <person name="Pudlo N."/>
            <person name="Martens E."/>
            <person name="Allen-Vercoe E."/>
            <person name="Young S.K."/>
            <person name="Zeng Q."/>
            <person name="Gargeya S."/>
            <person name="Fitzgerald M."/>
            <person name="Haas B."/>
            <person name="Abouelleil A."/>
            <person name="Alvarado L."/>
            <person name="Arachchi H.M."/>
            <person name="Berlin A."/>
            <person name="Brown A."/>
            <person name="Chapman S.B."/>
            <person name="Chen Z."/>
            <person name="Dunbar C."/>
            <person name="Freedman E."/>
            <person name="Gearin G."/>
            <person name="Gellesch M."/>
            <person name="Goldberg J."/>
            <person name="Griggs A."/>
            <person name="Gujja S."/>
            <person name="Heiman D."/>
            <person name="Howarth C."/>
            <person name="Larson L."/>
            <person name="Lui A."/>
            <person name="MacDonald P.J.P."/>
            <person name="Mehta T."/>
            <person name="Montmayeur A."/>
            <person name="Murphy C."/>
            <person name="Neiman D."/>
            <person name="Pearson M."/>
            <person name="Priest M."/>
            <person name="Roberts A."/>
            <person name="Saif S."/>
            <person name="Shea T."/>
            <person name="Shenoy N."/>
            <person name="Sisk P."/>
            <person name="Stolte C."/>
            <person name="Sykes S."/>
            <person name="Yandava C."/>
            <person name="Wortman J."/>
            <person name="Nusbaum C."/>
            <person name="Birren B."/>
        </authorList>
    </citation>
    <scope>NUCLEOTIDE SEQUENCE [LARGE SCALE GENOMIC DNA]</scope>
    <source>
        <strain evidence="1 2">DSM 22836</strain>
    </source>
</reference>
<keyword evidence="2" id="KW-1185">Reference proteome</keyword>
<dbReference type="OrthoDB" id="7059173at2"/>
<dbReference type="EMBL" id="ADLW01000001">
    <property type="protein sequence ID" value="EGK06414.1"/>
    <property type="molecule type" value="Genomic_DNA"/>
</dbReference>
<name>F8WX73_9BACT</name>
<protein>
    <submittedName>
        <fullName evidence="1">Uncharacterized protein</fullName>
    </submittedName>
</protein>